<protein>
    <submittedName>
        <fullName evidence="8">RagB/SusD family nutrient uptake outer membrane protein</fullName>
    </submittedName>
</protein>
<name>A0A5Q0Q786_9SPHI</name>
<evidence type="ECO:0000259" key="7">
    <source>
        <dbReference type="Pfam" id="PF14322"/>
    </source>
</evidence>
<dbReference type="Proteomes" id="UP000326921">
    <property type="component" value="Chromosome"/>
</dbReference>
<accession>A0A5Q0Q786</accession>
<dbReference type="Pfam" id="PF14322">
    <property type="entry name" value="SusD-like_3"/>
    <property type="match status" value="1"/>
</dbReference>
<gene>
    <name evidence="8" type="ORF">GFH32_00915</name>
</gene>
<dbReference type="Pfam" id="PF07980">
    <property type="entry name" value="SusD_RagB"/>
    <property type="match status" value="1"/>
</dbReference>
<dbReference type="SUPFAM" id="SSF48452">
    <property type="entry name" value="TPR-like"/>
    <property type="match status" value="1"/>
</dbReference>
<dbReference type="AlphaFoldDB" id="A0A5Q0Q786"/>
<dbReference type="Gene3D" id="1.25.40.390">
    <property type="match status" value="1"/>
</dbReference>
<evidence type="ECO:0000313" key="8">
    <source>
        <dbReference type="EMBL" id="QGA24969.1"/>
    </source>
</evidence>
<dbReference type="KEGG" id="sphe:GFH32_00915"/>
<dbReference type="EMBL" id="CP045652">
    <property type="protein sequence ID" value="QGA24969.1"/>
    <property type="molecule type" value="Genomic_DNA"/>
</dbReference>
<organism evidence="8 9">
    <name type="scientific">Sphingobacterium zhuxiongii</name>
    <dbReference type="NCBI Taxonomy" id="2662364"/>
    <lineage>
        <taxon>Bacteria</taxon>
        <taxon>Pseudomonadati</taxon>
        <taxon>Bacteroidota</taxon>
        <taxon>Sphingobacteriia</taxon>
        <taxon>Sphingobacteriales</taxon>
        <taxon>Sphingobacteriaceae</taxon>
        <taxon>Sphingobacterium</taxon>
    </lineage>
</organism>
<dbReference type="RefSeq" id="WP_153509291.1">
    <property type="nucleotide sequence ID" value="NZ_CP045652.1"/>
</dbReference>
<keyword evidence="5" id="KW-0998">Cell outer membrane</keyword>
<dbReference type="InterPro" id="IPR033985">
    <property type="entry name" value="SusD-like_N"/>
</dbReference>
<evidence type="ECO:0000313" key="9">
    <source>
        <dbReference type="Proteomes" id="UP000326921"/>
    </source>
</evidence>
<dbReference type="GO" id="GO:0009279">
    <property type="term" value="C:cell outer membrane"/>
    <property type="evidence" value="ECO:0007669"/>
    <property type="project" value="UniProtKB-SubCell"/>
</dbReference>
<keyword evidence="4" id="KW-0472">Membrane</keyword>
<dbReference type="InterPro" id="IPR011990">
    <property type="entry name" value="TPR-like_helical_dom_sf"/>
</dbReference>
<keyword evidence="3" id="KW-0732">Signal</keyword>
<evidence type="ECO:0000256" key="5">
    <source>
        <dbReference type="ARBA" id="ARBA00023237"/>
    </source>
</evidence>
<keyword evidence="9" id="KW-1185">Reference proteome</keyword>
<reference evidence="8 9" key="1">
    <citation type="submission" date="2019-10" db="EMBL/GenBank/DDBJ databases">
        <authorList>
            <person name="Dong K."/>
        </authorList>
    </citation>
    <scope>NUCLEOTIDE SEQUENCE [LARGE SCALE GENOMIC DNA]</scope>
    <source>
        <strain evidence="9">dk4302</strain>
    </source>
</reference>
<dbReference type="PROSITE" id="PS51257">
    <property type="entry name" value="PROKAR_LIPOPROTEIN"/>
    <property type="match status" value="1"/>
</dbReference>
<feature type="domain" description="RagB/SusD" evidence="6">
    <location>
        <begin position="358"/>
        <end position="459"/>
    </location>
</feature>
<sequence>MKIKNLLYVLLACSVGLSSCSKFLDKNPDMRAEINSVENLKRLVASAYPSANHLLMTEVYSDNVEDKGVGSLEQMITNFYNWQDINDNGTNTPTDYWNKCYEAISVANHALKAIEEGNFGEDVLPYKGEALVARAYAHFMLVTLYSQAYQIGGDNSSPGVPYVTEPENVVIKQYERGTVASVYENIRKDLEEGLPLLKGGKWEVPKYHFTPESANAFAARFYLFTGQWQKVVDHANAIFAGGNFAGKLRPYNTTFKTLGFNEVNIVYTKADQPYNLMLSETYSTYQRFSSVRHGMGVNVFQKVLNGITAAGQQFYNFGLSYGTPHYTTYVWKEFFYITDAAANTGFPMLMVPTFTSDEALMNRAEAYAQLGQNAKAIADLNLLASNRIDRYNPTAHEVTLAKAQAHFEVTDPKKALINTVLEFKRVVFMQEGMRWFDIIRHRLPVKHIVIDDQGNESFIELGPDDKRRVFQIPQETKLSGLEQNPR</sequence>
<evidence type="ECO:0000259" key="6">
    <source>
        <dbReference type="Pfam" id="PF07980"/>
    </source>
</evidence>
<comment type="subcellular location">
    <subcellularLocation>
        <location evidence="1">Cell outer membrane</location>
    </subcellularLocation>
</comment>
<evidence type="ECO:0000256" key="1">
    <source>
        <dbReference type="ARBA" id="ARBA00004442"/>
    </source>
</evidence>
<evidence type="ECO:0000256" key="3">
    <source>
        <dbReference type="ARBA" id="ARBA00022729"/>
    </source>
</evidence>
<comment type="similarity">
    <text evidence="2">Belongs to the SusD family.</text>
</comment>
<feature type="domain" description="SusD-like N-terminal" evidence="7">
    <location>
        <begin position="22"/>
        <end position="223"/>
    </location>
</feature>
<evidence type="ECO:0000256" key="4">
    <source>
        <dbReference type="ARBA" id="ARBA00023136"/>
    </source>
</evidence>
<dbReference type="InterPro" id="IPR012944">
    <property type="entry name" value="SusD_RagB_dom"/>
</dbReference>
<proteinExistence type="inferred from homology"/>
<evidence type="ECO:0000256" key="2">
    <source>
        <dbReference type="ARBA" id="ARBA00006275"/>
    </source>
</evidence>